<protein>
    <submittedName>
        <fullName evidence="2">Putative coagulation factor 5/8 type domain protein</fullName>
    </submittedName>
</protein>
<name>A0A2D0W8Z9_9CAUD</name>
<dbReference type="Gene3D" id="2.60.40.10">
    <property type="entry name" value="Immunoglobulins"/>
    <property type="match status" value="1"/>
</dbReference>
<feature type="domain" description="F5/8 type C" evidence="1">
    <location>
        <begin position="84"/>
        <end position="205"/>
    </location>
</feature>
<dbReference type="PROSITE" id="PS50022">
    <property type="entry name" value="FA58C_3"/>
    <property type="match status" value="1"/>
</dbReference>
<proteinExistence type="predicted"/>
<gene>
    <name evidence="2" type="ORF">LK3_27</name>
</gene>
<evidence type="ECO:0000259" key="1">
    <source>
        <dbReference type="PROSITE" id="PS50022"/>
    </source>
</evidence>
<accession>A0A2D0W8Z9</accession>
<dbReference type="InterPro" id="IPR008979">
    <property type="entry name" value="Galactose-bd-like_sf"/>
</dbReference>
<sequence>MTPMDPENLPPPIATLGPDVTFYDDGDVTEGLTYYYRVGAFNAVREVVSEELEAPADPNAPQARLIWRILIQDTRSGDDFACWVSQIQMRVLGGPNLAVGGSAYASSFYSTPEDWGPGRAFDGSAATGWSCDRDAPLPQWIAYELTSPAALTEISIQAGNNAGRAARAPRTFQIQSSTDGTIWETRFTATDEPAWDPGEIRTYAF</sequence>
<evidence type="ECO:0000313" key="2">
    <source>
        <dbReference type="EMBL" id="APL99137.1"/>
    </source>
</evidence>
<dbReference type="SUPFAM" id="SSF49785">
    <property type="entry name" value="Galactose-binding domain-like"/>
    <property type="match status" value="1"/>
</dbReference>
<dbReference type="Gene3D" id="2.60.120.260">
    <property type="entry name" value="Galactose-binding domain-like"/>
    <property type="match status" value="1"/>
</dbReference>
<dbReference type="InterPro" id="IPR013783">
    <property type="entry name" value="Ig-like_fold"/>
</dbReference>
<dbReference type="EMBL" id="KX961385">
    <property type="protein sequence ID" value="APL99137.1"/>
    <property type="molecule type" value="Genomic_DNA"/>
</dbReference>
<organism evidence="2">
    <name type="scientific">Bordetella phage LK3</name>
    <dbReference type="NCBI Taxonomy" id="1926943"/>
    <lineage>
        <taxon>Viruses</taxon>
        <taxon>Duplodnaviria</taxon>
        <taxon>Heunggongvirae</taxon>
        <taxon>Uroviricota</taxon>
        <taxon>Caudoviricetes</taxon>
        <taxon>Mesyanzhinovviridae</taxon>
        <taxon>Rabinowitzvirinae</taxon>
        <taxon>Vojvodinavirus</taxon>
        <taxon>Vojvodinavirus CN1</taxon>
        <taxon>Bordetella virus CN1</taxon>
    </lineage>
</organism>
<dbReference type="SMR" id="A0A2D0W8Z9"/>
<dbReference type="Proteomes" id="UP000241389">
    <property type="component" value="Segment"/>
</dbReference>
<dbReference type="Pfam" id="PF00754">
    <property type="entry name" value="F5_F8_type_C"/>
    <property type="match status" value="1"/>
</dbReference>
<dbReference type="InterPro" id="IPR000421">
    <property type="entry name" value="FA58C"/>
</dbReference>
<reference evidence="2" key="1">
    <citation type="submission" date="2016-10" db="EMBL/GenBank/DDBJ databases">
        <title>vB_BbrS_LK3 siphovirus of Bordetella bronchiseptica: our friend or foe?</title>
        <authorList>
            <person name="Petrovic A."/>
            <person name="Doffkay Z."/>
            <person name="Rakhely G."/>
            <person name="Knezevic P."/>
        </authorList>
    </citation>
    <scope>NUCLEOTIDE SEQUENCE [LARGE SCALE GENOMIC DNA]</scope>
</reference>